<reference evidence="2 3" key="1">
    <citation type="journal article" date="2011" name="PLoS Pathog.">
        <title>Endophytic Life Strategies Decoded by Genome and Transcriptome Analyses of the Mutualistic Root Symbiont Piriformospora indica.</title>
        <authorList>
            <person name="Zuccaro A."/>
            <person name="Lahrmann U."/>
            <person name="Guldener U."/>
            <person name="Langen G."/>
            <person name="Pfiffi S."/>
            <person name="Biedenkopf D."/>
            <person name="Wong P."/>
            <person name="Samans B."/>
            <person name="Grimm C."/>
            <person name="Basiewicz M."/>
            <person name="Murat C."/>
            <person name="Martin F."/>
            <person name="Kogel K.H."/>
        </authorList>
    </citation>
    <scope>NUCLEOTIDE SEQUENCE [LARGE SCALE GENOMIC DNA]</scope>
    <source>
        <strain evidence="2 3">DSM 11827</strain>
    </source>
</reference>
<sequence length="128" mass="13893">MALPPTADSRMAIPAEYCTTNSTNDRASLTPTPAATLGRAMGASAGTVQEEKESRRSSFGEAQRHTHGSSSRRGGKVRITLGISMKQGALKCLPEAFKEFASGVEDQSLRRSARTKEQWKPAPHEKKY</sequence>
<dbReference type="HOGENOM" id="CLU_1960428_0_0_1"/>
<feature type="compositionally biased region" description="Basic and acidic residues" evidence="1">
    <location>
        <begin position="49"/>
        <end position="64"/>
    </location>
</feature>
<evidence type="ECO:0000313" key="2">
    <source>
        <dbReference type="EMBL" id="CCA77255.1"/>
    </source>
</evidence>
<evidence type="ECO:0000313" key="3">
    <source>
        <dbReference type="Proteomes" id="UP000007148"/>
    </source>
</evidence>
<dbReference type="Proteomes" id="UP000007148">
    <property type="component" value="Unassembled WGS sequence"/>
</dbReference>
<feature type="compositionally biased region" description="Basic and acidic residues" evidence="1">
    <location>
        <begin position="114"/>
        <end position="128"/>
    </location>
</feature>
<feature type="region of interest" description="Disordered" evidence="1">
    <location>
        <begin position="1"/>
        <end position="78"/>
    </location>
</feature>
<gene>
    <name evidence="2" type="ORF">PIIN_11234</name>
</gene>
<comment type="caution">
    <text evidence="2">The sequence shown here is derived from an EMBL/GenBank/DDBJ whole genome shotgun (WGS) entry which is preliminary data.</text>
</comment>
<organism evidence="2 3">
    <name type="scientific">Serendipita indica (strain DSM 11827)</name>
    <name type="common">Root endophyte fungus</name>
    <name type="synonym">Piriformospora indica</name>
    <dbReference type="NCBI Taxonomy" id="1109443"/>
    <lineage>
        <taxon>Eukaryota</taxon>
        <taxon>Fungi</taxon>
        <taxon>Dikarya</taxon>
        <taxon>Basidiomycota</taxon>
        <taxon>Agaricomycotina</taxon>
        <taxon>Agaricomycetes</taxon>
        <taxon>Sebacinales</taxon>
        <taxon>Serendipitaceae</taxon>
        <taxon>Serendipita</taxon>
    </lineage>
</organism>
<evidence type="ECO:0000256" key="1">
    <source>
        <dbReference type="SAM" id="MobiDB-lite"/>
    </source>
</evidence>
<keyword evidence="3" id="KW-1185">Reference proteome</keyword>
<proteinExistence type="predicted"/>
<accession>G4U112</accession>
<name>G4U112_SERID</name>
<feature type="compositionally biased region" description="Polar residues" evidence="1">
    <location>
        <begin position="18"/>
        <end position="33"/>
    </location>
</feature>
<protein>
    <submittedName>
        <fullName evidence="2">Uncharacterized protein</fullName>
    </submittedName>
</protein>
<dbReference type="EMBL" id="CAFZ01001416">
    <property type="protein sequence ID" value="CCA77255.1"/>
    <property type="molecule type" value="Genomic_DNA"/>
</dbReference>
<feature type="region of interest" description="Disordered" evidence="1">
    <location>
        <begin position="103"/>
        <end position="128"/>
    </location>
</feature>
<dbReference type="AlphaFoldDB" id="G4U112"/>
<dbReference type="InParanoid" id="G4U112"/>